<dbReference type="InterPro" id="IPR050383">
    <property type="entry name" value="GlyoxalaseI/FosfomycinResist"/>
</dbReference>
<dbReference type="OrthoDB" id="9812656at2"/>
<dbReference type="Proteomes" id="UP000255334">
    <property type="component" value="Unassembled WGS sequence"/>
</dbReference>
<feature type="domain" description="VOC" evidence="1">
    <location>
        <begin position="10"/>
        <end position="136"/>
    </location>
</feature>
<dbReference type="InterPro" id="IPR037523">
    <property type="entry name" value="VOC_core"/>
</dbReference>
<dbReference type="PANTHER" id="PTHR21366:SF14">
    <property type="entry name" value="GLYOXALASE DOMAIN-CONTAINING PROTEIN 5"/>
    <property type="match status" value="1"/>
</dbReference>
<dbReference type="Pfam" id="PF00903">
    <property type="entry name" value="Glyoxalase"/>
    <property type="match status" value="1"/>
</dbReference>
<evidence type="ECO:0000313" key="3">
    <source>
        <dbReference type="Proteomes" id="UP000255334"/>
    </source>
</evidence>
<sequence>MNKPPFRIQQLDHVVLRAYDVPLMQAFYCNVLGCTVERRQDEIGLVQLRAGASLIDLVSVDGKLGRHGGAGPGTGGHNMDHLCLSVDGYDEAAIVAHLKSHGVHVGEVGSRYGAKGEGPSIYLFDPQGNMVELKGPPDR</sequence>
<dbReference type="InterPro" id="IPR004360">
    <property type="entry name" value="Glyas_Fos-R_dOase_dom"/>
</dbReference>
<protein>
    <submittedName>
        <fullName evidence="2">VOC family protein</fullName>
    </submittedName>
</protein>
<dbReference type="SUPFAM" id="SSF54593">
    <property type="entry name" value="Glyoxalase/Bleomycin resistance protein/Dihydroxybiphenyl dioxygenase"/>
    <property type="match status" value="1"/>
</dbReference>
<dbReference type="RefSeq" id="WP_115479571.1">
    <property type="nucleotide sequence ID" value="NZ_QRBF01000008.1"/>
</dbReference>
<proteinExistence type="predicted"/>
<dbReference type="Gene3D" id="3.10.180.10">
    <property type="entry name" value="2,3-Dihydroxybiphenyl 1,2-Dioxygenase, domain 1"/>
    <property type="match status" value="1"/>
</dbReference>
<dbReference type="EMBL" id="QRBF01000008">
    <property type="protein sequence ID" value="RDS81043.1"/>
    <property type="molecule type" value="Genomic_DNA"/>
</dbReference>
<dbReference type="AlphaFoldDB" id="A0A370WY05"/>
<gene>
    <name evidence="2" type="ORF">DWU99_18510</name>
</gene>
<dbReference type="PANTHER" id="PTHR21366">
    <property type="entry name" value="GLYOXALASE FAMILY PROTEIN"/>
    <property type="match status" value="1"/>
</dbReference>
<evidence type="ECO:0000313" key="2">
    <source>
        <dbReference type="EMBL" id="RDS81043.1"/>
    </source>
</evidence>
<evidence type="ECO:0000259" key="1">
    <source>
        <dbReference type="PROSITE" id="PS51819"/>
    </source>
</evidence>
<dbReference type="InterPro" id="IPR029068">
    <property type="entry name" value="Glyas_Bleomycin-R_OHBP_Dase"/>
</dbReference>
<dbReference type="PROSITE" id="PS51819">
    <property type="entry name" value="VOC"/>
    <property type="match status" value="1"/>
</dbReference>
<accession>A0A370WY05</accession>
<name>A0A370WY05_9GAMM</name>
<reference evidence="2 3" key="1">
    <citation type="submission" date="2018-07" db="EMBL/GenBank/DDBJ databases">
        <title>Dyella monticola sp. nov. and Dyella psychrodurans sp. nov. isolated from monsoon evergreen broad-leaved forest soil of Dinghu Mountain, China.</title>
        <authorList>
            <person name="Gao Z."/>
            <person name="Qiu L."/>
        </authorList>
    </citation>
    <scope>NUCLEOTIDE SEQUENCE [LARGE SCALE GENOMIC DNA]</scope>
    <source>
        <strain evidence="2 3">4MSK11</strain>
    </source>
</reference>
<comment type="caution">
    <text evidence="2">The sequence shown here is derived from an EMBL/GenBank/DDBJ whole genome shotgun (WGS) entry which is preliminary data.</text>
</comment>
<organism evidence="2 3">
    <name type="scientific">Dyella psychrodurans</name>
    <dbReference type="NCBI Taxonomy" id="1927960"/>
    <lineage>
        <taxon>Bacteria</taxon>
        <taxon>Pseudomonadati</taxon>
        <taxon>Pseudomonadota</taxon>
        <taxon>Gammaproteobacteria</taxon>
        <taxon>Lysobacterales</taxon>
        <taxon>Rhodanobacteraceae</taxon>
        <taxon>Dyella</taxon>
    </lineage>
</organism>
<keyword evidence="3" id="KW-1185">Reference proteome</keyword>